<evidence type="ECO:0000313" key="1">
    <source>
        <dbReference type="EMBL" id="PUZ69630.1"/>
    </source>
</evidence>
<evidence type="ECO:0000313" key="2">
    <source>
        <dbReference type="Proteomes" id="UP000244336"/>
    </source>
</evidence>
<protein>
    <recommendedName>
        <fullName evidence="3">Endonuclease/exonuclease/phosphatase domain-containing protein</fullName>
    </recommendedName>
</protein>
<dbReference type="InterPro" id="IPR036691">
    <property type="entry name" value="Endo/exonu/phosph_ase_sf"/>
</dbReference>
<name>A0A2T7EP83_9POAL</name>
<dbReference type="EMBL" id="CM009750">
    <property type="protein sequence ID" value="PUZ69630.1"/>
    <property type="molecule type" value="Genomic_DNA"/>
</dbReference>
<proteinExistence type="predicted"/>
<dbReference type="Gene3D" id="3.60.10.10">
    <property type="entry name" value="Endonuclease/exonuclease/phosphatase"/>
    <property type="match status" value="1"/>
</dbReference>
<dbReference type="STRING" id="1504633.A0A2T7EP83"/>
<reference evidence="1 2" key="1">
    <citation type="submission" date="2018-04" db="EMBL/GenBank/DDBJ databases">
        <title>WGS assembly of Panicum hallii var. hallii HAL2.</title>
        <authorList>
            <person name="Lovell J."/>
            <person name="Jenkins J."/>
            <person name="Lowry D."/>
            <person name="Mamidi S."/>
            <person name="Sreedasyam A."/>
            <person name="Weng X."/>
            <person name="Barry K."/>
            <person name="Bonette J."/>
            <person name="Campitelli B."/>
            <person name="Daum C."/>
            <person name="Gordon S."/>
            <person name="Gould B."/>
            <person name="Lipzen A."/>
            <person name="MacQueen A."/>
            <person name="Palacio-Mejia J."/>
            <person name="Plott C."/>
            <person name="Shakirov E."/>
            <person name="Shu S."/>
            <person name="Yoshinaga Y."/>
            <person name="Zane M."/>
            <person name="Rokhsar D."/>
            <person name="Grimwood J."/>
            <person name="Schmutz J."/>
            <person name="Juenger T."/>
        </authorList>
    </citation>
    <scope>NUCLEOTIDE SEQUENCE [LARGE SCALE GENOMIC DNA]</scope>
    <source>
        <strain evidence="2">cv. HAL2</strain>
    </source>
</reference>
<dbReference type="Proteomes" id="UP000244336">
    <property type="component" value="Chromosome 2"/>
</dbReference>
<dbReference type="Gramene" id="PUZ69630">
    <property type="protein sequence ID" value="PUZ69630"/>
    <property type="gene ID" value="GQ55_2G126000"/>
</dbReference>
<evidence type="ECO:0008006" key="3">
    <source>
        <dbReference type="Google" id="ProtNLM"/>
    </source>
</evidence>
<dbReference type="SUPFAM" id="SSF56219">
    <property type="entry name" value="DNase I-like"/>
    <property type="match status" value="1"/>
</dbReference>
<dbReference type="AlphaFoldDB" id="A0A2T7EP83"/>
<sequence length="462" mass="53693">MQEHNIDVLCLLETIKADFSLSELKSLEEGGRFSWNWTEARGHLGGTLLGVKQGDLNTLEMDSGEFFSSTKLEDKKNKRVWEVINVYGPVQHERKAAFLQELNDKICHCDWPFIMGGDFNLIRLAWGNFTEDNGIKELLRKGGVDTEDERLKQAKQFRFEVAWLTQEGFREKLKEKWPVRGGLEIQDYWRHINSEIRKFCRGWGANLSSQMKKDKEDLKLKIRKLDEGANLGILTPAQWKERYQLEEEQEKIYSYEEIQWQKMSGEKWILKGDANNGFFHNIANGRKKNYTIFSLEDEGREIRDPKGLREHIQWYYKDLFGSEDSGTIHLSENIWSLHGSLFDAEAQDLVKPFTIPKLECALVDMDASSLPHALMGYLWVSIESFGLRLKMWMLEMLQKLFEGSLNLSRLNYGLISLIPKLKEPNTIKQYKPICLLNMDCKLFTKVLTMRLTPFAGKLVSAT</sequence>
<organism evidence="1 2">
    <name type="scientific">Panicum hallii var. hallii</name>
    <dbReference type="NCBI Taxonomy" id="1504633"/>
    <lineage>
        <taxon>Eukaryota</taxon>
        <taxon>Viridiplantae</taxon>
        <taxon>Streptophyta</taxon>
        <taxon>Embryophyta</taxon>
        <taxon>Tracheophyta</taxon>
        <taxon>Spermatophyta</taxon>
        <taxon>Magnoliopsida</taxon>
        <taxon>Liliopsida</taxon>
        <taxon>Poales</taxon>
        <taxon>Poaceae</taxon>
        <taxon>PACMAD clade</taxon>
        <taxon>Panicoideae</taxon>
        <taxon>Panicodae</taxon>
        <taxon>Paniceae</taxon>
        <taxon>Panicinae</taxon>
        <taxon>Panicum</taxon>
        <taxon>Panicum sect. Panicum</taxon>
    </lineage>
</organism>
<dbReference type="OrthoDB" id="695518at2759"/>
<accession>A0A2T7EP83</accession>
<gene>
    <name evidence="1" type="ORF">GQ55_2G126000</name>
</gene>
<keyword evidence="2" id="KW-1185">Reference proteome</keyword>